<dbReference type="Proteomes" id="UP000053237">
    <property type="component" value="Unassembled WGS sequence"/>
</dbReference>
<dbReference type="OrthoDB" id="1684102at2759"/>
<evidence type="ECO:0000256" key="5">
    <source>
        <dbReference type="SAM" id="Phobius"/>
    </source>
</evidence>
<dbReference type="InParanoid" id="A0A024FYI1"/>
<dbReference type="EMBL" id="CAIX01000002">
    <property type="protein sequence ID" value="CCI39566.1"/>
    <property type="molecule type" value="Genomic_DNA"/>
</dbReference>
<dbReference type="PANTHER" id="PTHR22950:SF681">
    <property type="entry name" value="SH2 DOMAIN-CONTAINING PROTEIN"/>
    <property type="match status" value="1"/>
</dbReference>
<feature type="transmembrane region" description="Helical" evidence="5">
    <location>
        <begin position="145"/>
        <end position="170"/>
    </location>
</feature>
<comment type="caution">
    <text evidence="7">The sequence shown here is derived from an EMBL/GenBank/DDBJ whole genome shotgun (WGS) entry which is preliminary data.</text>
</comment>
<keyword evidence="2 5" id="KW-0812">Transmembrane</keyword>
<keyword evidence="4 5" id="KW-0472">Membrane</keyword>
<name>A0A024FYI1_9STRA</name>
<gene>
    <name evidence="7" type="ORF">BN9_003490</name>
</gene>
<evidence type="ECO:0000313" key="8">
    <source>
        <dbReference type="Proteomes" id="UP000053237"/>
    </source>
</evidence>
<protein>
    <recommendedName>
        <fullName evidence="6">Amino acid transporter transmembrane domain-containing protein</fullName>
    </recommendedName>
</protein>
<dbReference type="GO" id="GO:0015179">
    <property type="term" value="F:L-amino acid transmembrane transporter activity"/>
    <property type="evidence" value="ECO:0007669"/>
    <property type="project" value="TreeGrafter"/>
</dbReference>
<evidence type="ECO:0000259" key="6">
    <source>
        <dbReference type="Pfam" id="PF01490"/>
    </source>
</evidence>
<dbReference type="PANTHER" id="PTHR22950">
    <property type="entry name" value="AMINO ACID TRANSPORTER"/>
    <property type="match status" value="1"/>
</dbReference>
<reference evidence="7 8" key="1">
    <citation type="submission" date="2012-05" db="EMBL/GenBank/DDBJ databases">
        <title>Recombination and specialization in a pathogen metapopulation.</title>
        <authorList>
            <person name="Gardiner A."/>
            <person name="Kemen E."/>
            <person name="Schultz-Larsen T."/>
            <person name="MacLean D."/>
            <person name="Van Oosterhout C."/>
            <person name="Jones J.D.G."/>
        </authorList>
    </citation>
    <scope>NUCLEOTIDE SEQUENCE [LARGE SCALE GENOMIC DNA]</scope>
    <source>
        <strain evidence="7 8">Ac Nc2</strain>
    </source>
</reference>
<evidence type="ECO:0000256" key="4">
    <source>
        <dbReference type="ARBA" id="ARBA00023136"/>
    </source>
</evidence>
<proteinExistence type="predicted"/>
<evidence type="ECO:0000256" key="2">
    <source>
        <dbReference type="ARBA" id="ARBA00022692"/>
    </source>
</evidence>
<comment type="subcellular location">
    <subcellularLocation>
        <location evidence="1">Membrane</location>
        <topology evidence="1">Multi-pass membrane protein</topology>
    </subcellularLocation>
</comment>
<sequence length="188" mass="20539">MHNLGLLAKHEEQGMLRVDVQSETSRKNACIYDSTGNGEHITRHGSQAPIDASLLARKHKLGTFATIVHLCKGNVGPGAMSLPYGFARTGTYLSPLFFALVASICTYNMDLLLFCKSAVNDQMPMSFGQVGGDIIGKRGQVLINFFLVAMQLGICCVYFTFIATNLYAIIPERQVDYACPCIIIQIAL</sequence>
<organism evidence="7 8">
    <name type="scientific">Albugo candida</name>
    <dbReference type="NCBI Taxonomy" id="65357"/>
    <lineage>
        <taxon>Eukaryota</taxon>
        <taxon>Sar</taxon>
        <taxon>Stramenopiles</taxon>
        <taxon>Oomycota</taxon>
        <taxon>Peronosporomycetes</taxon>
        <taxon>Albuginales</taxon>
        <taxon>Albuginaceae</taxon>
        <taxon>Albugo</taxon>
    </lineage>
</organism>
<dbReference type="Pfam" id="PF01490">
    <property type="entry name" value="Aa_trans"/>
    <property type="match status" value="1"/>
</dbReference>
<dbReference type="AlphaFoldDB" id="A0A024FYI1"/>
<dbReference type="InterPro" id="IPR013057">
    <property type="entry name" value="AA_transpt_TM"/>
</dbReference>
<keyword evidence="8" id="KW-1185">Reference proteome</keyword>
<dbReference type="GO" id="GO:0016020">
    <property type="term" value="C:membrane"/>
    <property type="evidence" value="ECO:0007669"/>
    <property type="project" value="UniProtKB-SubCell"/>
</dbReference>
<feature type="transmembrane region" description="Helical" evidence="5">
    <location>
        <begin position="92"/>
        <end position="115"/>
    </location>
</feature>
<feature type="domain" description="Amino acid transporter transmembrane" evidence="6">
    <location>
        <begin position="60"/>
        <end position="172"/>
    </location>
</feature>
<keyword evidence="3 5" id="KW-1133">Transmembrane helix</keyword>
<evidence type="ECO:0000256" key="1">
    <source>
        <dbReference type="ARBA" id="ARBA00004141"/>
    </source>
</evidence>
<dbReference type="STRING" id="65357.A0A024FYI1"/>
<accession>A0A024FYI1</accession>
<evidence type="ECO:0000313" key="7">
    <source>
        <dbReference type="EMBL" id="CCI39566.1"/>
    </source>
</evidence>
<evidence type="ECO:0000256" key="3">
    <source>
        <dbReference type="ARBA" id="ARBA00022989"/>
    </source>
</evidence>